<reference evidence="2 3" key="1">
    <citation type="submission" date="2020-05" db="EMBL/GenBank/DDBJ databases">
        <title>Hymenobacter terrestris sp. nov. and Hymenobacter lapidiphilus sp. nov., isolated from regoliths in Antarctica.</title>
        <authorList>
            <person name="Sedlacek I."/>
            <person name="Pantucek R."/>
            <person name="Zeman M."/>
            <person name="Holochova P."/>
            <person name="Kralova S."/>
            <person name="Stankova E."/>
            <person name="Sedo O."/>
            <person name="Micenkova L."/>
            <person name="Svec P."/>
            <person name="Gupta V."/>
            <person name="Sood U."/>
            <person name="Korpole U.S."/>
            <person name="Lal R."/>
        </authorList>
    </citation>
    <scope>NUCLEOTIDE SEQUENCE [LARGE SCALE GENOMIC DNA]</scope>
    <source>
        <strain evidence="2 3">P5252</strain>
    </source>
</reference>
<organism evidence="2 3">
    <name type="scientific">Hymenobacter terrestris</name>
    <dbReference type="NCBI Taxonomy" id="2748310"/>
    <lineage>
        <taxon>Bacteria</taxon>
        <taxon>Pseudomonadati</taxon>
        <taxon>Bacteroidota</taxon>
        <taxon>Cytophagia</taxon>
        <taxon>Cytophagales</taxon>
        <taxon>Hymenobacteraceae</taxon>
        <taxon>Hymenobacter</taxon>
    </lineage>
</organism>
<evidence type="ECO:0000313" key="2">
    <source>
        <dbReference type="EMBL" id="NVO85060.1"/>
    </source>
</evidence>
<comment type="caution">
    <text evidence="2">The sequence shown here is derived from an EMBL/GenBank/DDBJ whole genome shotgun (WGS) entry which is preliminary data.</text>
</comment>
<proteinExistence type="predicted"/>
<keyword evidence="3" id="KW-1185">Reference proteome</keyword>
<accession>A0ABX2Q278</accession>
<keyword evidence="1" id="KW-0732">Signal</keyword>
<feature type="signal peptide" evidence="1">
    <location>
        <begin position="1"/>
        <end position="19"/>
    </location>
</feature>
<sequence>MKRLLFLLLMTFAAVPTFAQLLELHAQPDRTDDTIVLALPDEGQVAWKRAAAVLVARGYTLRHSDAELLTLSTDLTNLESNPIMSIFVHVTGHQLLLRGRCIMSTNLTDVPQVVRRGGFLGGINTEWLELEAIAQTLGGTATYYNSAAR</sequence>
<protein>
    <submittedName>
        <fullName evidence="2">Uncharacterized protein</fullName>
    </submittedName>
</protein>
<evidence type="ECO:0000313" key="3">
    <source>
        <dbReference type="Proteomes" id="UP000626554"/>
    </source>
</evidence>
<name>A0ABX2Q278_9BACT</name>
<gene>
    <name evidence="2" type="ORF">HW556_09215</name>
</gene>
<dbReference type="Proteomes" id="UP000626554">
    <property type="component" value="Unassembled WGS sequence"/>
</dbReference>
<dbReference type="RefSeq" id="WP_176899731.1">
    <property type="nucleotide sequence ID" value="NZ_JABKAV010000020.1"/>
</dbReference>
<feature type="chain" id="PRO_5046207566" evidence="1">
    <location>
        <begin position="20"/>
        <end position="149"/>
    </location>
</feature>
<evidence type="ECO:0000256" key="1">
    <source>
        <dbReference type="SAM" id="SignalP"/>
    </source>
</evidence>
<dbReference type="EMBL" id="JABKAV010000020">
    <property type="protein sequence ID" value="NVO85060.1"/>
    <property type="molecule type" value="Genomic_DNA"/>
</dbReference>